<dbReference type="InParanoid" id="E2ANI5"/>
<sequence length="233" mass="27020">EELETSSDTNEDNSSSESKYAPDKKKSKIPSLVSQMELNDFVRDLGLPKDGSEFLASFLKKKNLLEPKTKVSFYRNRDFEFRKYFVQDEKSSLVFCKNVEGLMNVFQPNSYKASDWRLFIDSSKRSIKAVLLHNTNVYSPIPIAHSTVMNEKYENMEILLQRIQYQKHLWQICGDLKIITLLLGQQSGFTKYPCYLCLWDSRDGQNHYSSSKQWPVRSSFIPGSNNIINESLV</sequence>
<organism evidence="3">
    <name type="scientific">Camponotus floridanus</name>
    <name type="common">Florida carpenter ant</name>
    <dbReference type="NCBI Taxonomy" id="104421"/>
    <lineage>
        <taxon>Eukaryota</taxon>
        <taxon>Metazoa</taxon>
        <taxon>Ecdysozoa</taxon>
        <taxon>Arthropoda</taxon>
        <taxon>Hexapoda</taxon>
        <taxon>Insecta</taxon>
        <taxon>Pterygota</taxon>
        <taxon>Neoptera</taxon>
        <taxon>Endopterygota</taxon>
        <taxon>Hymenoptera</taxon>
        <taxon>Apocrita</taxon>
        <taxon>Aculeata</taxon>
        <taxon>Formicoidea</taxon>
        <taxon>Formicidae</taxon>
        <taxon>Formicinae</taxon>
        <taxon>Camponotus</taxon>
    </lineage>
</organism>
<accession>E2ANI5</accession>
<protein>
    <submittedName>
        <fullName evidence="2">Uncharacterized protein</fullName>
    </submittedName>
</protein>
<dbReference type="OMA" id="KYENMEI"/>
<evidence type="ECO:0000313" key="3">
    <source>
        <dbReference type="Proteomes" id="UP000000311"/>
    </source>
</evidence>
<feature type="non-terminal residue" evidence="2">
    <location>
        <position position="1"/>
    </location>
</feature>
<dbReference type="AlphaFoldDB" id="E2ANI5"/>
<gene>
    <name evidence="2" type="ORF">EAG_06964</name>
</gene>
<reference evidence="2 3" key="1">
    <citation type="journal article" date="2010" name="Science">
        <title>Genomic comparison of the ants Camponotus floridanus and Harpegnathos saltator.</title>
        <authorList>
            <person name="Bonasio R."/>
            <person name="Zhang G."/>
            <person name="Ye C."/>
            <person name="Mutti N.S."/>
            <person name="Fang X."/>
            <person name="Qin N."/>
            <person name="Donahue G."/>
            <person name="Yang P."/>
            <person name="Li Q."/>
            <person name="Li C."/>
            <person name="Zhang P."/>
            <person name="Huang Z."/>
            <person name="Berger S.L."/>
            <person name="Reinberg D."/>
            <person name="Wang J."/>
            <person name="Liebig J."/>
        </authorList>
    </citation>
    <scope>NUCLEOTIDE SEQUENCE [LARGE SCALE GENOMIC DNA]</scope>
    <source>
        <strain evidence="3">C129</strain>
    </source>
</reference>
<feature type="region of interest" description="Disordered" evidence="1">
    <location>
        <begin position="1"/>
        <end position="28"/>
    </location>
</feature>
<dbReference type="Proteomes" id="UP000000311">
    <property type="component" value="Unassembled WGS sequence"/>
</dbReference>
<evidence type="ECO:0000313" key="2">
    <source>
        <dbReference type="EMBL" id="EFN65005.1"/>
    </source>
</evidence>
<proteinExistence type="predicted"/>
<feature type="non-terminal residue" evidence="2">
    <location>
        <position position="233"/>
    </location>
</feature>
<dbReference type="PANTHER" id="PTHR46114:SF1">
    <property type="entry name" value="ZAD DOMAIN-CONTAINING PROTEIN"/>
    <property type="match status" value="1"/>
</dbReference>
<dbReference type="EMBL" id="GL441233">
    <property type="protein sequence ID" value="EFN65005.1"/>
    <property type="molecule type" value="Genomic_DNA"/>
</dbReference>
<evidence type="ECO:0000256" key="1">
    <source>
        <dbReference type="SAM" id="MobiDB-lite"/>
    </source>
</evidence>
<dbReference type="PANTHER" id="PTHR46114">
    <property type="entry name" value="APPLE DOMAIN-CONTAINING PROTEIN"/>
    <property type="match status" value="1"/>
</dbReference>
<name>E2ANI5_CAMFO</name>
<feature type="compositionally biased region" description="Acidic residues" evidence="1">
    <location>
        <begin position="1"/>
        <end position="11"/>
    </location>
</feature>
<keyword evidence="3" id="KW-1185">Reference proteome</keyword>